<feature type="compositionally biased region" description="Low complexity" evidence="1">
    <location>
        <begin position="94"/>
        <end position="108"/>
    </location>
</feature>
<keyword evidence="2" id="KW-1133">Transmembrane helix</keyword>
<evidence type="ECO:0000313" key="4">
    <source>
        <dbReference type="Proteomes" id="UP000245880"/>
    </source>
</evidence>
<protein>
    <submittedName>
        <fullName evidence="3">Uncharacterized protein</fullName>
    </submittedName>
</protein>
<reference evidence="3 4" key="1">
    <citation type="submission" date="2018-03" db="EMBL/GenBank/DDBJ databases">
        <title>Genomic Encyclopedia of Archaeal and Bacterial Type Strains, Phase II (KMG-II): from individual species to whole genera.</title>
        <authorList>
            <person name="Goeker M."/>
        </authorList>
    </citation>
    <scope>NUCLEOTIDE SEQUENCE [LARGE SCALE GENOMIC DNA]</scope>
    <source>
        <strain evidence="3 4">DSM 100346</strain>
    </source>
</reference>
<accession>A0A316ADH6</accession>
<evidence type="ECO:0000256" key="2">
    <source>
        <dbReference type="SAM" id="Phobius"/>
    </source>
</evidence>
<dbReference type="EMBL" id="QGDT01000014">
    <property type="protein sequence ID" value="PWJ55308.1"/>
    <property type="molecule type" value="Genomic_DNA"/>
</dbReference>
<feature type="region of interest" description="Disordered" evidence="1">
    <location>
        <begin position="92"/>
        <end position="119"/>
    </location>
</feature>
<keyword evidence="4" id="KW-1185">Reference proteome</keyword>
<comment type="caution">
    <text evidence="3">The sequence shown here is derived from an EMBL/GenBank/DDBJ whole genome shotgun (WGS) entry which is preliminary data.</text>
</comment>
<keyword evidence="2" id="KW-0472">Membrane</keyword>
<evidence type="ECO:0000256" key="1">
    <source>
        <dbReference type="SAM" id="MobiDB-lite"/>
    </source>
</evidence>
<keyword evidence="2" id="KW-0812">Transmembrane</keyword>
<gene>
    <name evidence="3" type="ORF">CLV98_11477</name>
</gene>
<feature type="transmembrane region" description="Helical" evidence="2">
    <location>
        <begin position="195"/>
        <end position="216"/>
    </location>
</feature>
<dbReference type="Proteomes" id="UP000245880">
    <property type="component" value="Unassembled WGS sequence"/>
</dbReference>
<name>A0A316ADH6_9BACT</name>
<sequence>MKTLLGLFFFLLTVVGTAFGQATRKFDVLHLLDQSTLEVKIIEIDASTVKYKKSSDLNGPLFTIQKSEIGSIVYGNGETEVLNQPALIQEYYKPGTQPGTQPGSQQRTASSVEQPIKPAPAPKNEFEAKVIESSTDRLQTFYKYYKKESKKGLRKAIIGISVGTVASAVGTALLIDAEDNTSGYYSNSNVEQAQVGALMMIGGLATGAIFGITGFVKAAKNNNKAGRVKKELTRRNVPLQVRLIPSFNPHLHTGNLALIARF</sequence>
<proteinExistence type="predicted"/>
<dbReference type="AlphaFoldDB" id="A0A316ADH6"/>
<dbReference type="RefSeq" id="WP_109677275.1">
    <property type="nucleotide sequence ID" value="NZ_QGDT01000014.1"/>
</dbReference>
<dbReference type="OrthoDB" id="946953at2"/>
<organism evidence="3 4">
    <name type="scientific">Dyadobacter jejuensis</name>
    <dbReference type="NCBI Taxonomy" id="1082580"/>
    <lineage>
        <taxon>Bacteria</taxon>
        <taxon>Pseudomonadati</taxon>
        <taxon>Bacteroidota</taxon>
        <taxon>Cytophagia</taxon>
        <taxon>Cytophagales</taxon>
        <taxon>Spirosomataceae</taxon>
        <taxon>Dyadobacter</taxon>
    </lineage>
</organism>
<evidence type="ECO:0000313" key="3">
    <source>
        <dbReference type="EMBL" id="PWJ55308.1"/>
    </source>
</evidence>